<organism evidence="1 2">
    <name type="scientific">Alsobacter ponti</name>
    <dbReference type="NCBI Taxonomy" id="2962936"/>
    <lineage>
        <taxon>Bacteria</taxon>
        <taxon>Pseudomonadati</taxon>
        <taxon>Pseudomonadota</taxon>
        <taxon>Alphaproteobacteria</taxon>
        <taxon>Hyphomicrobiales</taxon>
        <taxon>Alsobacteraceae</taxon>
        <taxon>Alsobacter</taxon>
    </lineage>
</organism>
<evidence type="ECO:0000313" key="1">
    <source>
        <dbReference type="EMBL" id="MCP8937230.1"/>
    </source>
</evidence>
<evidence type="ECO:0008006" key="3">
    <source>
        <dbReference type="Google" id="ProtNLM"/>
    </source>
</evidence>
<sequence>MRPDPCSESARPPEAEALPVAALRSAYGAMLPALVARFAGEMEGRLAALERALERGGSRRVRRAALSLVGPLACLGALDAARLAEACAGAPAATARSTGCVALAEARRAVAAALRYAQENCQADD</sequence>
<dbReference type="Gene3D" id="1.20.120.160">
    <property type="entry name" value="HPT domain"/>
    <property type="match status" value="1"/>
</dbReference>
<proteinExistence type="predicted"/>
<dbReference type="RefSeq" id="WP_254737962.1">
    <property type="nucleotide sequence ID" value="NZ_JANCLU010000001.1"/>
</dbReference>
<reference evidence="1 2" key="1">
    <citation type="submission" date="2022-07" db="EMBL/GenBank/DDBJ databases">
        <authorList>
            <person name="Li W.-J."/>
            <person name="Deng Q.-Q."/>
        </authorList>
    </citation>
    <scope>NUCLEOTIDE SEQUENCE [LARGE SCALE GENOMIC DNA]</scope>
    <source>
        <strain evidence="1 2">SYSU M60028</strain>
    </source>
</reference>
<dbReference type="EMBL" id="JANCLU010000001">
    <property type="protein sequence ID" value="MCP8937230.1"/>
    <property type="molecule type" value="Genomic_DNA"/>
</dbReference>
<dbReference type="InterPro" id="IPR036641">
    <property type="entry name" value="HPT_dom_sf"/>
</dbReference>
<evidence type="ECO:0000313" key="2">
    <source>
        <dbReference type="Proteomes" id="UP001205890"/>
    </source>
</evidence>
<gene>
    <name evidence="1" type="ORF">NK718_01770</name>
</gene>
<dbReference type="Proteomes" id="UP001205890">
    <property type="component" value="Unassembled WGS sequence"/>
</dbReference>
<keyword evidence="2" id="KW-1185">Reference proteome</keyword>
<name>A0ABT1L719_9HYPH</name>
<comment type="caution">
    <text evidence="1">The sequence shown here is derived from an EMBL/GenBank/DDBJ whole genome shotgun (WGS) entry which is preliminary data.</text>
</comment>
<dbReference type="SUPFAM" id="SSF47226">
    <property type="entry name" value="Histidine-containing phosphotransfer domain, HPT domain"/>
    <property type="match status" value="1"/>
</dbReference>
<accession>A0ABT1L719</accession>
<protein>
    <recommendedName>
        <fullName evidence="3">HPt domain-containing protein</fullName>
    </recommendedName>
</protein>